<evidence type="ECO:0000313" key="2">
    <source>
        <dbReference type="Proteomes" id="UP000223071"/>
    </source>
</evidence>
<accession>A0A2A9HFG4</accession>
<evidence type="ECO:0000313" key="1">
    <source>
        <dbReference type="EMBL" id="PFG73881.1"/>
    </source>
</evidence>
<organism evidence="1 2">
    <name type="scientific">Tepidiforma thermophila (strain KCTC 52669 / CGMCC 1.13589 / G233)</name>
    <dbReference type="NCBI Taxonomy" id="2761530"/>
    <lineage>
        <taxon>Bacteria</taxon>
        <taxon>Bacillati</taxon>
        <taxon>Chloroflexota</taxon>
        <taxon>Tepidiformia</taxon>
        <taxon>Tepidiformales</taxon>
        <taxon>Tepidiformaceae</taxon>
        <taxon>Tepidiforma</taxon>
    </lineage>
</organism>
<name>A0A2A9HFG4_TEPT2</name>
<comment type="caution">
    <text evidence="1">The sequence shown here is derived from an EMBL/GenBank/DDBJ whole genome shotgun (WGS) entry which is preliminary data.</text>
</comment>
<proteinExistence type="predicted"/>
<dbReference type="AlphaFoldDB" id="A0A2A9HFG4"/>
<sequence>MKTSFYEADPFSGSKGEHYCTIDSDYRWEKGDEVWVETGKRKVKLRITWVHVTVHADGTVTRELLGLKL</sequence>
<dbReference type="Proteomes" id="UP000223071">
    <property type="component" value="Unassembled WGS sequence"/>
</dbReference>
<reference evidence="1 2" key="1">
    <citation type="submission" date="2017-09" db="EMBL/GenBank/DDBJ databases">
        <title>Sequencing the genomes of two abundant thermophiles in Great Basin hot springs: Thermocrinis jamiesonii and novel Chloroflexi Thermoflexus hugenholtzii.</title>
        <authorList>
            <person name="Hedlund B."/>
        </authorList>
    </citation>
    <scope>NUCLEOTIDE SEQUENCE [LARGE SCALE GENOMIC DNA]</scope>
    <source>
        <strain evidence="1 2">G233</strain>
    </source>
</reference>
<keyword evidence="2" id="KW-1185">Reference proteome</keyword>
<dbReference type="RefSeq" id="WP_133117520.1">
    <property type="nucleotide sequence ID" value="NZ_PDJQ01000001.1"/>
</dbReference>
<gene>
    <name evidence="1" type="ORF">A9A59_1087</name>
</gene>
<dbReference type="EMBL" id="PDJQ01000001">
    <property type="protein sequence ID" value="PFG73881.1"/>
    <property type="molecule type" value="Genomic_DNA"/>
</dbReference>
<protein>
    <submittedName>
        <fullName evidence="1">Uncharacterized protein</fullName>
    </submittedName>
</protein>